<comment type="caution">
    <text evidence="10">The sequence shown here is derived from an EMBL/GenBank/DDBJ whole genome shotgun (WGS) entry which is preliminary data.</text>
</comment>
<keyword evidence="5 9" id="KW-0448">Lipopolysaccharide biosynthesis</keyword>
<keyword evidence="6 9" id="KW-1133">Transmembrane helix</keyword>
<dbReference type="HAMAP" id="MF_01942">
    <property type="entry name" value="Lipid_A_LpxL_LpxP"/>
    <property type="match status" value="1"/>
</dbReference>
<keyword evidence="3 9" id="KW-0808">Transferase</keyword>
<keyword evidence="4 9" id="KW-0812">Transmembrane</keyword>
<evidence type="ECO:0000256" key="7">
    <source>
        <dbReference type="ARBA" id="ARBA00023136"/>
    </source>
</evidence>
<keyword evidence="2 9" id="KW-0997">Cell inner membrane</keyword>
<comment type="catalytic activity">
    <reaction evidence="9">
        <text>an alpha-Kdo-(2-&gt;4)-alpha-Kdo-(2-&gt;6)-lipid IVA + a fatty acyl-[ACP] = an alpha-Kdo-(2-&gt;4)-alpha-Kdo-(2-&gt;6)-(acyl)-lipid IVA + holo-[ACP]</text>
        <dbReference type="Rhea" id="RHEA:69396"/>
        <dbReference type="Rhea" id="RHEA-COMP:9685"/>
        <dbReference type="Rhea" id="RHEA-COMP:14125"/>
        <dbReference type="ChEBI" id="CHEBI:64479"/>
        <dbReference type="ChEBI" id="CHEBI:138651"/>
        <dbReference type="ChEBI" id="CHEBI:176429"/>
        <dbReference type="ChEBI" id="CHEBI:176430"/>
        <dbReference type="EC" id="2.3.1.241"/>
    </reaction>
</comment>
<dbReference type="UniPathway" id="UPA00030"/>
<dbReference type="EMBL" id="JOJP01000001">
    <property type="protein sequence ID" value="KEI72258.1"/>
    <property type="molecule type" value="Genomic_DNA"/>
</dbReference>
<dbReference type="Proteomes" id="UP000027997">
    <property type="component" value="Unassembled WGS sequence"/>
</dbReference>
<evidence type="ECO:0000256" key="3">
    <source>
        <dbReference type="ARBA" id="ARBA00022679"/>
    </source>
</evidence>
<dbReference type="PANTHER" id="PTHR30606">
    <property type="entry name" value="LIPID A BIOSYNTHESIS LAUROYL ACYLTRANSFERASE"/>
    <property type="match status" value="1"/>
</dbReference>
<protein>
    <recommendedName>
        <fullName evidence="9">Lipid A biosynthesis acyltransferase</fullName>
        <ecNumber evidence="9">2.3.1.241</ecNumber>
    </recommendedName>
    <alternativeName>
        <fullName evidence="9">Kdo(2)-lipid IV(A) acyltransferase</fullName>
    </alternativeName>
</protein>
<gene>
    <name evidence="9" type="primary">lpxL</name>
    <name evidence="10" type="ORF">GV64_17315</name>
</gene>
<evidence type="ECO:0000256" key="4">
    <source>
        <dbReference type="ARBA" id="ARBA00022692"/>
    </source>
</evidence>
<feature type="short sequence motif" description="HXXXXD motif" evidence="9">
    <location>
        <begin position="117"/>
        <end position="122"/>
    </location>
</feature>
<comment type="pathway">
    <text evidence="9">Glycolipid biosynthesis; KDO(2)-lipid A biosynthesis; KDO(2)-lipid A from CMP-3-deoxy-D-manno-octulosonate and lipid IV(A): step 3/4.</text>
</comment>
<organism evidence="10 11">
    <name type="scientific">Endozoicomonas elysicola</name>
    <dbReference type="NCBI Taxonomy" id="305900"/>
    <lineage>
        <taxon>Bacteria</taxon>
        <taxon>Pseudomonadati</taxon>
        <taxon>Pseudomonadota</taxon>
        <taxon>Gammaproteobacteria</taxon>
        <taxon>Oceanospirillales</taxon>
        <taxon>Endozoicomonadaceae</taxon>
        <taxon>Endozoicomonas</taxon>
    </lineage>
</organism>
<keyword evidence="8 9" id="KW-0012">Acyltransferase</keyword>
<keyword evidence="7 9" id="KW-0472">Membrane</keyword>
<dbReference type="InterPro" id="IPR011920">
    <property type="entry name" value="Lipid_A_LpxL_LpxP"/>
</dbReference>
<dbReference type="PIRSF" id="PIRSF026649">
    <property type="entry name" value="MsbB"/>
    <property type="match status" value="1"/>
</dbReference>
<dbReference type="EC" id="2.3.1.241" evidence="9"/>
<comment type="subcellular location">
    <subcellularLocation>
        <location evidence="9">Cell inner membrane</location>
        <topology evidence="9">Single-pass membrane protein</topology>
    </subcellularLocation>
</comment>
<dbReference type="eggNOG" id="COG1560">
    <property type="taxonomic scope" value="Bacteria"/>
</dbReference>
<dbReference type="STRING" id="305900.GV64_17315"/>
<dbReference type="NCBIfam" id="TIGR02207">
    <property type="entry name" value="lipid_A_htrB"/>
    <property type="match status" value="1"/>
</dbReference>
<proteinExistence type="inferred from homology"/>
<evidence type="ECO:0000256" key="1">
    <source>
        <dbReference type="ARBA" id="ARBA00022475"/>
    </source>
</evidence>
<dbReference type="GO" id="GO:0036104">
    <property type="term" value="P:Kdo2-lipid A biosynthetic process"/>
    <property type="evidence" value="ECO:0007669"/>
    <property type="project" value="UniProtKB-UniRule"/>
</dbReference>
<evidence type="ECO:0000313" key="10">
    <source>
        <dbReference type="EMBL" id="KEI72258.1"/>
    </source>
</evidence>
<dbReference type="GO" id="GO:0009245">
    <property type="term" value="P:lipid A biosynthetic process"/>
    <property type="evidence" value="ECO:0007669"/>
    <property type="project" value="InterPro"/>
</dbReference>
<dbReference type="InterPro" id="IPR004960">
    <property type="entry name" value="LipA_acyltrans"/>
</dbReference>
<dbReference type="GO" id="GO:0009103">
    <property type="term" value="P:lipopolysaccharide biosynthetic process"/>
    <property type="evidence" value="ECO:0007669"/>
    <property type="project" value="UniProtKB-UniRule"/>
</dbReference>
<dbReference type="AlphaFoldDB" id="A0A081KDN2"/>
<feature type="transmembrane region" description="Helical" evidence="9">
    <location>
        <begin position="6"/>
        <end position="27"/>
    </location>
</feature>
<comment type="similarity">
    <text evidence="9">Belongs to the LpxL/LpxM/LpxP family.</text>
</comment>
<keyword evidence="11" id="KW-1185">Reference proteome</keyword>
<dbReference type="GO" id="GO:0008913">
    <property type="term" value="F:Kdo2-lipid IVA acyltransferase activity"/>
    <property type="evidence" value="ECO:0007669"/>
    <property type="project" value="UniProtKB-EC"/>
</dbReference>
<evidence type="ECO:0000256" key="9">
    <source>
        <dbReference type="HAMAP-Rule" id="MF_01942"/>
    </source>
</evidence>
<comment type="function">
    <text evidence="9">Catalyzes the transfer of an acyl chain from an acyl-[acyl-carrier-protein] (ACP) to a Kdo(2)-lipid IV(A) to form a Kdo(2)-(acyl)-lipid IV(A).</text>
</comment>
<dbReference type="UniPathway" id="UPA00360">
    <property type="reaction ID" value="UER00485"/>
</dbReference>
<dbReference type="CDD" id="cd07984">
    <property type="entry name" value="LPLAT_LABLAT-like"/>
    <property type="match status" value="1"/>
</dbReference>
<sequence length="294" mass="34369">MHPKYWPTWLGIGLTFIPSLLPYSWILQLGRWLGRISYRVANDRVHVARVNLEKCFPELTQQEREALLKKNFESVGIGIMEVTIAWWWSTDRLEKIVSYKGLENLESDDGAILMVMHFTTIELAGRLITQRHSVDATYREHGNPVFEYVQRRLRHRFDPGSQLLRRRDVRGMLRSLKSGRTVWYSPDQDYGTKNGLFVPFFGIPAATITSTSRLAKAGRAKVIPMTVTRLPNAKGYEVRLHPALESIPSGDDYEDALHVNQFVEQRIREHPEQYMWLHRRFKNRPEGEADFYRE</sequence>
<name>A0A081KDN2_9GAMM</name>
<evidence type="ECO:0000256" key="5">
    <source>
        <dbReference type="ARBA" id="ARBA00022985"/>
    </source>
</evidence>
<evidence type="ECO:0000313" key="11">
    <source>
        <dbReference type="Proteomes" id="UP000027997"/>
    </source>
</evidence>
<reference evidence="10 11" key="1">
    <citation type="submission" date="2014-06" db="EMBL/GenBank/DDBJ databases">
        <title>Whole Genome Sequences of Three Symbiotic Endozoicomonas Bacteria.</title>
        <authorList>
            <person name="Neave M.J."/>
            <person name="Apprill A."/>
            <person name="Voolstra C.R."/>
        </authorList>
    </citation>
    <scope>NUCLEOTIDE SEQUENCE [LARGE SCALE GENOMIC DNA]</scope>
    <source>
        <strain evidence="10 11">DSM 22380</strain>
    </source>
</reference>
<keyword evidence="1 9" id="KW-1003">Cell membrane</keyword>
<evidence type="ECO:0000256" key="8">
    <source>
        <dbReference type="ARBA" id="ARBA00023315"/>
    </source>
</evidence>
<accession>A0A081KDN2</accession>
<dbReference type="PANTHER" id="PTHR30606:SF9">
    <property type="entry name" value="LIPID A BIOSYNTHESIS LAUROYLTRANSFERASE"/>
    <property type="match status" value="1"/>
</dbReference>
<evidence type="ECO:0000256" key="6">
    <source>
        <dbReference type="ARBA" id="ARBA00022989"/>
    </source>
</evidence>
<dbReference type="GO" id="GO:0005886">
    <property type="term" value="C:plasma membrane"/>
    <property type="evidence" value="ECO:0007669"/>
    <property type="project" value="UniProtKB-SubCell"/>
</dbReference>
<dbReference type="Pfam" id="PF03279">
    <property type="entry name" value="Lip_A_acyltrans"/>
    <property type="match status" value="1"/>
</dbReference>
<evidence type="ECO:0000256" key="2">
    <source>
        <dbReference type="ARBA" id="ARBA00022519"/>
    </source>
</evidence>
<comment type="pathway">
    <text evidence="9">Bacterial outer membrane biogenesis; lipopolysaccharide biosynthesis.</text>
</comment>